<dbReference type="PATRIC" id="fig|1397.4.peg.3634"/>
<comment type="caution">
    <text evidence="2">The sequence shown here is derived from an EMBL/GenBank/DDBJ whole genome shotgun (WGS) entry which is preliminary data.</text>
</comment>
<sequence>MWKWEAEGNAKAVIVIVHGAMEHHGRYGWLIEMFRLAGFHVVMGDLPGQGMTTRSDRGHIDSFDEYTIEIKDWIQAAYQFDLPIFLLGHSMGGLASIRLLQQEKLKIAGLILSSPCLGLINYPSKLMSLVSLLLNKVAPKLRVNSGLTIDMATRNAEVREIDSNDTLYITKVSIRWYRELINATKKAFEDIANTQDLPLLLMQGGGDLVVDKKMVKTWFNMIPLSEKRYKEWPEFYHEIFNEPERDEVFEYTKDFINSQLKAIGYIV</sequence>
<dbReference type="PRINTS" id="PR00111">
    <property type="entry name" value="ABHYDROLASE"/>
</dbReference>
<dbReference type="InterPro" id="IPR051044">
    <property type="entry name" value="MAG_DAG_Lipase"/>
</dbReference>
<dbReference type="RefSeq" id="WP_047944530.1">
    <property type="nucleotide sequence ID" value="NZ_CP026031.1"/>
</dbReference>
<accession>A0A0J1I732</accession>
<dbReference type="InterPro" id="IPR022742">
    <property type="entry name" value="Hydrolase_4"/>
</dbReference>
<dbReference type="InterPro" id="IPR029058">
    <property type="entry name" value="AB_hydrolase_fold"/>
</dbReference>
<reference evidence="3 5" key="2">
    <citation type="submission" date="2017-07" db="EMBL/GenBank/DDBJ databases">
        <title>Isolation and whole genome analysis of endospore-forming bacteria from heroin.</title>
        <authorList>
            <person name="Kalinowski J."/>
            <person name="Ahrens B."/>
            <person name="Al-Dilaimi A."/>
            <person name="Winkler A."/>
            <person name="Wibberg D."/>
            <person name="Schleenbecker U."/>
            <person name="Ruckert C."/>
            <person name="Wolfel R."/>
            <person name="Grass G."/>
        </authorList>
    </citation>
    <scope>NUCLEOTIDE SEQUENCE [LARGE SCALE GENOMIC DNA]</scope>
    <source>
        <strain evidence="3 5">7521-2</strain>
    </source>
</reference>
<evidence type="ECO:0000259" key="1">
    <source>
        <dbReference type="Pfam" id="PF12146"/>
    </source>
</evidence>
<evidence type="ECO:0000313" key="5">
    <source>
        <dbReference type="Proteomes" id="UP000216961"/>
    </source>
</evidence>
<name>A0A0J1I732_NIACI</name>
<evidence type="ECO:0000313" key="3">
    <source>
        <dbReference type="EMBL" id="PAD81755.1"/>
    </source>
</evidence>
<dbReference type="Proteomes" id="UP000216961">
    <property type="component" value="Unassembled WGS sequence"/>
</dbReference>
<reference evidence="2 4" key="1">
    <citation type="submission" date="2015-05" db="EMBL/GenBank/DDBJ databases">
        <title>Whole genome sequence and identification of bacterial endophytes from Costus igneus.</title>
        <authorList>
            <person name="Lee Y.P."/>
            <person name="Gan H.M."/>
            <person name="Eng W."/>
            <person name="Wheatley M.S."/>
            <person name="Caraballo A."/>
            <person name="Polter S."/>
            <person name="Savka M.A."/>
            <person name="Hudson A.O."/>
        </authorList>
    </citation>
    <scope>NUCLEOTIDE SEQUENCE [LARGE SCALE GENOMIC DNA]</scope>
    <source>
        <strain evidence="2 4">RIT379</strain>
    </source>
</reference>
<dbReference type="Pfam" id="PF12146">
    <property type="entry name" value="Hydrolase_4"/>
    <property type="match status" value="1"/>
</dbReference>
<dbReference type="Gene3D" id="3.40.50.1820">
    <property type="entry name" value="alpha/beta hydrolase"/>
    <property type="match status" value="1"/>
</dbReference>
<keyword evidence="4" id="KW-1185">Reference proteome</keyword>
<dbReference type="GO" id="GO:0016787">
    <property type="term" value="F:hydrolase activity"/>
    <property type="evidence" value="ECO:0007669"/>
    <property type="project" value="UniProtKB-KW"/>
</dbReference>
<evidence type="ECO:0000313" key="4">
    <source>
        <dbReference type="Proteomes" id="UP000036045"/>
    </source>
</evidence>
<dbReference type="AlphaFoldDB" id="A0A0J1I732"/>
<proteinExistence type="predicted"/>
<dbReference type="GeneID" id="56350878"/>
<dbReference type="EMBL" id="LDPH01000035">
    <property type="protein sequence ID" value="KLV21791.1"/>
    <property type="molecule type" value="Genomic_DNA"/>
</dbReference>
<gene>
    <name evidence="2" type="ORF">ABW02_22530</name>
    <name evidence="3" type="ORF">CHH57_18275</name>
</gene>
<dbReference type="EMBL" id="NPBQ01000110">
    <property type="protein sequence ID" value="PAD81755.1"/>
    <property type="molecule type" value="Genomic_DNA"/>
</dbReference>
<dbReference type="OrthoDB" id="9806902at2"/>
<dbReference type="PANTHER" id="PTHR11614">
    <property type="entry name" value="PHOSPHOLIPASE-RELATED"/>
    <property type="match status" value="1"/>
</dbReference>
<dbReference type="KEGG" id="bcir:C2I06_11930"/>
<feature type="domain" description="Serine aminopeptidase S33" evidence="1">
    <location>
        <begin position="9"/>
        <end position="244"/>
    </location>
</feature>
<dbReference type="FunFam" id="3.40.50.1820:FF:000154">
    <property type="entry name" value="Alpha/beta hydrolase"/>
    <property type="match status" value="1"/>
</dbReference>
<dbReference type="SUPFAM" id="SSF53474">
    <property type="entry name" value="alpha/beta-Hydrolases"/>
    <property type="match status" value="1"/>
</dbReference>
<dbReference type="InterPro" id="IPR000073">
    <property type="entry name" value="AB_hydrolase_1"/>
</dbReference>
<evidence type="ECO:0000313" key="2">
    <source>
        <dbReference type="EMBL" id="KLV21791.1"/>
    </source>
</evidence>
<keyword evidence="3" id="KW-0378">Hydrolase</keyword>
<dbReference type="Proteomes" id="UP000036045">
    <property type="component" value="Unassembled WGS sequence"/>
</dbReference>
<organism evidence="2 4">
    <name type="scientific">Niallia circulans</name>
    <name type="common">Bacillus circulans</name>
    <dbReference type="NCBI Taxonomy" id="1397"/>
    <lineage>
        <taxon>Bacteria</taxon>
        <taxon>Bacillati</taxon>
        <taxon>Bacillota</taxon>
        <taxon>Bacilli</taxon>
        <taxon>Bacillales</taxon>
        <taxon>Bacillaceae</taxon>
        <taxon>Niallia</taxon>
    </lineage>
</organism>
<protein>
    <submittedName>
        <fullName evidence="3">Alpha/beta hydrolase</fullName>
    </submittedName>
    <submittedName>
        <fullName evidence="2">Phospholipase</fullName>
    </submittedName>
</protein>